<keyword evidence="3" id="KW-1185">Reference proteome</keyword>
<evidence type="ECO:0000256" key="1">
    <source>
        <dbReference type="SAM" id="MobiDB-lite"/>
    </source>
</evidence>
<dbReference type="AlphaFoldDB" id="A0A9W4XLC9"/>
<organism evidence="2 3">
    <name type="scientific">Periconia digitata</name>
    <dbReference type="NCBI Taxonomy" id="1303443"/>
    <lineage>
        <taxon>Eukaryota</taxon>
        <taxon>Fungi</taxon>
        <taxon>Dikarya</taxon>
        <taxon>Ascomycota</taxon>
        <taxon>Pezizomycotina</taxon>
        <taxon>Dothideomycetes</taxon>
        <taxon>Pleosporomycetidae</taxon>
        <taxon>Pleosporales</taxon>
        <taxon>Massarineae</taxon>
        <taxon>Periconiaceae</taxon>
        <taxon>Periconia</taxon>
    </lineage>
</organism>
<protein>
    <submittedName>
        <fullName evidence="2">Uncharacterized protein</fullName>
    </submittedName>
</protein>
<name>A0A9W4XLC9_9PLEO</name>
<reference evidence="2" key="1">
    <citation type="submission" date="2023-01" db="EMBL/GenBank/DDBJ databases">
        <authorList>
            <person name="Van Ghelder C."/>
            <person name="Rancurel C."/>
        </authorList>
    </citation>
    <scope>NUCLEOTIDE SEQUENCE</scope>
    <source>
        <strain evidence="2">CNCM I-4278</strain>
    </source>
</reference>
<comment type="caution">
    <text evidence="2">The sequence shown here is derived from an EMBL/GenBank/DDBJ whole genome shotgun (WGS) entry which is preliminary data.</text>
</comment>
<feature type="region of interest" description="Disordered" evidence="1">
    <location>
        <begin position="98"/>
        <end position="136"/>
    </location>
</feature>
<dbReference type="EMBL" id="CAOQHR010000006">
    <property type="protein sequence ID" value="CAI6336229.1"/>
    <property type="molecule type" value="Genomic_DNA"/>
</dbReference>
<evidence type="ECO:0000313" key="3">
    <source>
        <dbReference type="Proteomes" id="UP001152607"/>
    </source>
</evidence>
<sequence length="187" mass="19374">MPMHSKYACRVLTALAGYCGEDGGEACACYSATYYVPDQWNSLAAGCAVATSKCAKQSTASEDSWCEVARTAAKNTDYCTRSFASSDGPEVVKFAATTVKEDTPSSQPDAKTTSSPSSTGSETATTTGDDSSRMTPTSRIVIISTPTTQGFPSQTSLGSSGSSASFGSKSVGLLSCILLTIHTLFFV</sequence>
<dbReference type="OrthoDB" id="3796816at2759"/>
<evidence type="ECO:0000313" key="2">
    <source>
        <dbReference type="EMBL" id="CAI6336229.1"/>
    </source>
</evidence>
<feature type="compositionally biased region" description="Low complexity" evidence="1">
    <location>
        <begin position="112"/>
        <end position="129"/>
    </location>
</feature>
<dbReference type="Proteomes" id="UP001152607">
    <property type="component" value="Unassembled WGS sequence"/>
</dbReference>
<gene>
    <name evidence="2" type="ORF">PDIGIT_LOCUS9321</name>
</gene>
<accession>A0A9W4XLC9</accession>
<proteinExistence type="predicted"/>